<keyword evidence="4" id="KW-1185">Reference proteome</keyword>
<reference evidence="3 4" key="1">
    <citation type="submission" date="2020-10" db="EMBL/GenBank/DDBJ databases">
        <title>Genomic Encyclopedia of Type Strains, Phase IV (KMG-IV): sequencing the most valuable type-strain genomes for metagenomic binning, comparative biology and taxonomic classification.</title>
        <authorList>
            <person name="Goeker M."/>
        </authorList>
    </citation>
    <scope>NUCLEOTIDE SEQUENCE [LARGE SCALE GENOMIC DNA]</scope>
    <source>
        <strain evidence="3 4">DSM 4194</strain>
    </source>
</reference>
<feature type="domain" description="PSP1 C-terminal" evidence="2">
    <location>
        <begin position="61"/>
        <end position="146"/>
    </location>
</feature>
<feature type="compositionally biased region" description="Basic and acidic residues" evidence="1">
    <location>
        <begin position="293"/>
        <end position="319"/>
    </location>
</feature>
<dbReference type="InterPro" id="IPR047767">
    <property type="entry name" value="PSP1-like"/>
</dbReference>
<protein>
    <submittedName>
        <fullName evidence="3">Cell fate regulator YaaT (PSP1 superfamily)</fullName>
    </submittedName>
</protein>
<sequence length="426" mass="49145">MAQYVGVSFRRQGQIYYFLATPFVLSLHDMVLVKTEEGIGFGEIVALRDSLPEGLDLESIKPIYRPATAEDVEIGRENDELAKDARKYCQKSMARMNLDMKLVDVEIYFDKSKMIFYFTAPGRVDFRELVKDLVRNYRTRIELRQIGVRHETQMIGALGNCGQMCCCRRYLRRFEPVTIKMAKDQNLFLNPAKISGVCGRLLCCLAYEKENYADFQRRAPKLGRRYMTTQGPMKTLRANMFRDSVSVLNEVGDELDFSLADWAAMVLPDQPRMTARDDAPEDVPAELAALMDPELRNKTARPERRPKPPRRDQRPRSGGERPSGPKTDRPERSERTDRSERSDRPDRPDRSDRPARSDRPDRPDRPERGPSRPKSDDAPTPPADRPESRPEGSDQQRERKEYRPRDKRRRSGPGRKDHSPKPSGQQ</sequence>
<feature type="region of interest" description="Disordered" evidence="1">
    <location>
        <begin position="288"/>
        <end position="426"/>
    </location>
</feature>
<evidence type="ECO:0000259" key="2">
    <source>
        <dbReference type="PROSITE" id="PS51411"/>
    </source>
</evidence>
<feature type="compositionally biased region" description="Basic and acidic residues" evidence="1">
    <location>
        <begin position="384"/>
        <end position="404"/>
    </location>
</feature>
<gene>
    <name evidence="3" type="ORF">H4684_001970</name>
</gene>
<dbReference type="InterPro" id="IPR007557">
    <property type="entry name" value="PSP1_C"/>
</dbReference>
<proteinExistence type="predicted"/>
<accession>A0ABR9H3M8</accession>
<dbReference type="RefSeq" id="WP_192623583.1">
    <property type="nucleotide sequence ID" value="NZ_JADBGG010000013.1"/>
</dbReference>
<evidence type="ECO:0000313" key="4">
    <source>
        <dbReference type="Proteomes" id="UP000639010"/>
    </source>
</evidence>
<organism evidence="3 4">
    <name type="scientific">Desulfomicrobium macestii</name>
    <dbReference type="NCBI Taxonomy" id="90731"/>
    <lineage>
        <taxon>Bacteria</taxon>
        <taxon>Pseudomonadati</taxon>
        <taxon>Thermodesulfobacteriota</taxon>
        <taxon>Desulfovibrionia</taxon>
        <taxon>Desulfovibrionales</taxon>
        <taxon>Desulfomicrobiaceae</taxon>
        <taxon>Desulfomicrobium</taxon>
    </lineage>
</organism>
<name>A0ABR9H3M8_9BACT</name>
<dbReference type="PANTHER" id="PTHR43830">
    <property type="entry name" value="PROTEIN PSP1"/>
    <property type="match status" value="1"/>
</dbReference>
<feature type="compositionally biased region" description="Basic and acidic residues" evidence="1">
    <location>
        <begin position="326"/>
        <end position="377"/>
    </location>
</feature>
<dbReference type="Pfam" id="PF04468">
    <property type="entry name" value="PSP1"/>
    <property type="match status" value="1"/>
</dbReference>
<dbReference type="PANTHER" id="PTHR43830:SF3">
    <property type="entry name" value="PROTEIN PSP1"/>
    <property type="match status" value="1"/>
</dbReference>
<dbReference type="EMBL" id="JADBGG010000013">
    <property type="protein sequence ID" value="MBE1425317.1"/>
    <property type="molecule type" value="Genomic_DNA"/>
</dbReference>
<evidence type="ECO:0000313" key="3">
    <source>
        <dbReference type="EMBL" id="MBE1425317.1"/>
    </source>
</evidence>
<evidence type="ECO:0000256" key="1">
    <source>
        <dbReference type="SAM" id="MobiDB-lite"/>
    </source>
</evidence>
<dbReference type="Proteomes" id="UP000639010">
    <property type="component" value="Unassembled WGS sequence"/>
</dbReference>
<dbReference type="PROSITE" id="PS51411">
    <property type="entry name" value="PSP1_C"/>
    <property type="match status" value="1"/>
</dbReference>
<comment type="caution">
    <text evidence="3">The sequence shown here is derived from an EMBL/GenBank/DDBJ whole genome shotgun (WGS) entry which is preliminary data.</text>
</comment>
<dbReference type="NCBIfam" id="NF041131">
    <property type="entry name" value="RicT_YaaT_fam"/>
    <property type="match status" value="1"/>
</dbReference>